<name>A0A1X2KNF9_9MYCO</name>
<gene>
    <name evidence="4" type="ORF">B8W69_24385</name>
</gene>
<evidence type="ECO:0000256" key="1">
    <source>
        <dbReference type="SAM" id="Phobius"/>
    </source>
</evidence>
<protein>
    <recommendedName>
        <fullName evidence="3">TPM domain-containing protein</fullName>
    </recommendedName>
</protein>
<evidence type="ECO:0000256" key="2">
    <source>
        <dbReference type="SAM" id="SignalP"/>
    </source>
</evidence>
<dbReference type="Proteomes" id="UP000242320">
    <property type="component" value="Unassembled WGS sequence"/>
</dbReference>
<dbReference type="Gene3D" id="3.10.310.50">
    <property type="match status" value="1"/>
</dbReference>
<dbReference type="RefSeq" id="WP_085292293.1">
    <property type="nucleotide sequence ID" value="NZ_NCXM01000032.1"/>
</dbReference>
<organism evidence="4 5">
    <name type="scientific">Mycolicibacterium vulneris</name>
    <dbReference type="NCBI Taxonomy" id="547163"/>
    <lineage>
        <taxon>Bacteria</taxon>
        <taxon>Bacillati</taxon>
        <taxon>Actinomycetota</taxon>
        <taxon>Actinomycetes</taxon>
        <taxon>Mycobacteriales</taxon>
        <taxon>Mycobacteriaceae</taxon>
        <taxon>Mycolicibacterium</taxon>
    </lineage>
</organism>
<dbReference type="OrthoDB" id="5105562at2"/>
<reference evidence="4 5" key="1">
    <citation type="submission" date="2017-04" db="EMBL/GenBank/DDBJ databases">
        <title>The new phylogeny of genus Mycobacterium.</title>
        <authorList>
            <person name="Tortoli E."/>
            <person name="Trovato A."/>
            <person name="Cirillo D.M."/>
        </authorList>
    </citation>
    <scope>NUCLEOTIDE SEQUENCE [LARGE SCALE GENOMIC DNA]</scope>
    <source>
        <strain evidence="4 5">DSM 45247</strain>
    </source>
</reference>
<dbReference type="AlphaFoldDB" id="A0A1X2KNF9"/>
<dbReference type="EMBL" id="NCXM01000032">
    <property type="protein sequence ID" value="OSC23202.1"/>
    <property type="molecule type" value="Genomic_DNA"/>
</dbReference>
<keyword evidence="1" id="KW-1133">Transmembrane helix</keyword>
<evidence type="ECO:0000313" key="5">
    <source>
        <dbReference type="Proteomes" id="UP000242320"/>
    </source>
</evidence>
<feature type="transmembrane region" description="Helical" evidence="1">
    <location>
        <begin position="168"/>
        <end position="194"/>
    </location>
</feature>
<accession>A0A1X2KNF9</accession>
<proteinExistence type="predicted"/>
<dbReference type="Pfam" id="PF04536">
    <property type="entry name" value="TPM_phosphatase"/>
    <property type="match status" value="1"/>
</dbReference>
<comment type="caution">
    <text evidence="4">The sequence shown here is derived from an EMBL/GenBank/DDBJ whole genome shotgun (WGS) entry which is preliminary data.</text>
</comment>
<sequence length="310" mass="33096">MRVCRLFGVVLAMLTAGLLWASPAGAQPPPKLTDHITDSTGVLSASDRAAVSAAIDRLNRDRHIQLWVVYVDNFNRFKPDNWAERTRSASGLGDHDALLAVATNTKLYAFSVPPQVQGLTPAELNSLQTNQIEPVLGARNWGGAAVAAADGLDKSTSSAKPASSSKPIWPLIATAVVVVVLLIALLLLLVLVLLRARRRRRAVRSGGQLDIGGGDHAVQQALSVADARVRQISDYVARYRSNIGSEAQARLDEAKRHLAAAHGVETSNDSDTIAYANRASTLAAQAQSLANGDVLEAHRTPRRRGSTSTR</sequence>
<evidence type="ECO:0000313" key="4">
    <source>
        <dbReference type="EMBL" id="OSC23202.1"/>
    </source>
</evidence>
<evidence type="ECO:0000259" key="3">
    <source>
        <dbReference type="Pfam" id="PF04536"/>
    </source>
</evidence>
<keyword evidence="2" id="KW-0732">Signal</keyword>
<dbReference type="InterPro" id="IPR007621">
    <property type="entry name" value="TPM_dom"/>
</dbReference>
<keyword evidence="1" id="KW-0812">Transmembrane</keyword>
<feature type="chain" id="PRO_5011964874" description="TPM domain-containing protein" evidence="2">
    <location>
        <begin position="27"/>
        <end position="310"/>
    </location>
</feature>
<feature type="domain" description="TPM" evidence="3">
    <location>
        <begin position="36"/>
        <end position="153"/>
    </location>
</feature>
<feature type="signal peptide" evidence="2">
    <location>
        <begin position="1"/>
        <end position="26"/>
    </location>
</feature>
<keyword evidence="5" id="KW-1185">Reference proteome</keyword>
<keyword evidence="1" id="KW-0472">Membrane</keyword>